<feature type="signal peptide" evidence="1">
    <location>
        <begin position="1"/>
        <end position="25"/>
    </location>
</feature>
<comment type="caution">
    <text evidence="2">The sequence shown here is derived from an EMBL/GenBank/DDBJ whole genome shotgun (WGS) entry which is preliminary data.</text>
</comment>
<evidence type="ECO:0000313" key="2">
    <source>
        <dbReference type="EMBL" id="MBE5040717.1"/>
    </source>
</evidence>
<name>A0A9D5M150_9FIRM</name>
<evidence type="ECO:0000256" key="1">
    <source>
        <dbReference type="SAM" id="SignalP"/>
    </source>
</evidence>
<feature type="chain" id="PRO_5039151645" evidence="1">
    <location>
        <begin position="26"/>
        <end position="759"/>
    </location>
</feature>
<dbReference type="RefSeq" id="WP_226393272.1">
    <property type="nucleotide sequence ID" value="NZ_JADCKB010000021.1"/>
</dbReference>
<dbReference type="EMBL" id="JADCKB010000021">
    <property type="protein sequence ID" value="MBE5040717.1"/>
    <property type="molecule type" value="Genomic_DNA"/>
</dbReference>
<gene>
    <name evidence="2" type="ORF">INF28_09625</name>
</gene>
<protein>
    <submittedName>
        <fullName evidence="2">Uncharacterized protein</fullName>
    </submittedName>
</protein>
<sequence length="759" mass="83096">MKGQNALKKMLVFCLAFMMMLSVIPAGMVAVAAESAPVFVENWSVYDAVTNPDGTLIRLGGYGYDDLEDDDVDGRVMYGTPQFAVRRDGGIWTGHDTDTTNDWYIKPVSDGIAARATVDRLPVSLSLDTAFTSIQKLTFTLDMTNSSWPPLGAIRIYTNEDKTSYLEFGMKGWRPAAFVWASDNISSAYVKVVKDGVAVMQAHNANVGEHTSNYSFGGHVVNHFMPNQKVVEWTIITDGERIGWEAFATGKGSSNNGETVAWRVTNNLDGFADRGDTPTTSQSNIPQTYDAANNRFNFDDSAKFNQDFVYNDADYGNLFSNAENYTIEFLAAGYDDVTFKDLSIWGEVLEKSTPIFSENFSVYDASNNVLGDLSSLTSYSCSEDNGSTEGNPNFAIRNDGATWTASLPSPHMRFYVNSAAGGGIAAKAVHANNLLELHSNVKYRGLKKITVKLNLTTSWPALGAVRVYADDTKQNYIEIGLKGFRPAPYVWGNSDEISSAYAQIVKDGVVTEQANNANVGSFVSDKGVTVGGEMLNEFLMYSKEAEITVITDGEKVGWEVYARGTHNNNLGQEVCWRVSNGLTGFDDRSSADMTTQSNVPVTYDGELNRFVIDDSTLLAQDYVYDDTKYDNMFTDAEDYTVSLLTVGDAEVIFEDAAVYADASITPVMIDGVAKQRLRLDRGLLGNTSEFTAVAADYTADGGMQKLQNIQLLTLTTPEWTSEGVVMNIPESGTMRTIFVWDGGLAGNLQPLMKPISVEK</sequence>
<accession>A0A9D5M150</accession>
<dbReference type="AlphaFoldDB" id="A0A9D5M150"/>
<keyword evidence="1" id="KW-0732">Signal</keyword>
<dbReference type="Proteomes" id="UP000806542">
    <property type="component" value="Unassembled WGS sequence"/>
</dbReference>
<keyword evidence="3" id="KW-1185">Reference proteome</keyword>
<evidence type="ECO:0000313" key="3">
    <source>
        <dbReference type="Proteomes" id="UP000806542"/>
    </source>
</evidence>
<proteinExistence type="predicted"/>
<reference evidence="2" key="1">
    <citation type="submission" date="2020-10" db="EMBL/GenBank/DDBJ databases">
        <title>ChiBAC.</title>
        <authorList>
            <person name="Zenner C."/>
            <person name="Hitch T.C.A."/>
            <person name="Clavel T."/>
        </authorList>
    </citation>
    <scope>NUCLEOTIDE SEQUENCE</scope>
    <source>
        <strain evidence="2">DSM 107454</strain>
    </source>
</reference>
<organism evidence="2 3">
    <name type="scientific">Ructibacterium gallinarum</name>
    <dbReference type="NCBI Taxonomy" id="2779355"/>
    <lineage>
        <taxon>Bacteria</taxon>
        <taxon>Bacillati</taxon>
        <taxon>Bacillota</taxon>
        <taxon>Clostridia</taxon>
        <taxon>Eubacteriales</taxon>
        <taxon>Oscillospiraceae</taxon>
        <taxon>Ructibacterium</taxon>
    </lineage>
</organism>